<feature type="transmembrane region" description="Helical" evidence="1">
    <location>
        <begin position="12"/>
        <end position="29"/>
    </location>
</feature>
<keyword evidence="1" id="KW-1133">Transmembrane helix</keyword>
<dbReference type="RefSeq" id="WP_377388811.1">
    <property type="nucleotide sequence ID" value="NZ_JBHUIX010000005.1"/>
</dbReference>
<organism evidence="3 4">
    <name type="scientific">Rhodobacter lacus</name>
    <dbReference type="NCBI Taxonomy" id="1641972"/>
    <lineage>
        <taxon>Bacteria</taxon>
        <taxon>Pseudomonadati</taxon>
        <taxon>Pseudomonadota</taxon>
        <taxon>Alphaproteobacteria</taxon>
        <taxon>Rhodobacterales</taxon>
        <taxon>Rhodobacter group</taxon>
        <taxon>Rhodobacter</taxon>
    </lineage>
</organism>
<feature type="transmembrane region" description="Helical" evidence="1">
    <location>
        <begin position="41"/>
        <end position="62"/>
    </location>
</feature>
<evidence type="ECO:0000259" key="2">
    <source>
        <dbReference type="Pfam" id="PF07331"/>
    </source>
</evidence>
<evidence type="ECO:0000313" key="3">
    <source>
        <dbReference type="EMBL" id="MFD2173914.1"/>
    </source>
</evidence>
<feature type="transmembrane region" description="Helical" evidence="1">
    <location>
        <begin position="117"/>
        <end position="137"/>
    </location>
</feature>
<name>A0ABW5A7H4_9RHOB</name>
<keyword evidence="1" id="KW-0472">Membrane</keyword>
<keyword evidence="4" id="KW-1185">Reference proteome</keyword>
<dbReference type="Pfam" id="PF07331">
    <property type="entry name" value="TctB"/>
    <property type="match status" value="1"/>
</dbReference>
<proteinExistence type="predicted"/>
<feature type="domain" description="DUF1468" evidence="2">
    <location>
        <begin position="11"/>
        <end position="141"/>
    </location>
</feature>
<evidence type="ECO:0000313" key="4">
    <source>
        <dbReference type="Proteomes" id="UP001597413"/>
    </source>
</evidence>
<dbReference type="Proteomes" id="UP001597413">
    <property type="component" value="Unassembled WGS sequence"/>
</dbReference>
<protein>
    <submittedName>
        <fullName evidence="3">Tripartite tricarboxylate transporter TctB family protein</fullName>
    </submittedName>
</protein>
<feature type="transmembrane region" description="Helical" evidence="1">
    <location>
        <begin position="93"/>
        <end position="110"/>
    </location>
</feature>
<reference evidence="4" key="1">
    <citation type="journal article" date="2019" name="Int. J. Syst. Evol. Microbiol.">
        <title>The Global Catalogue of Microorganisms (GCM) 10K type strain sequencing project: providing services to taxonomists for standard genome sequencing and annotation.</title>
        <authorList>
            <consortium name="The Broad Institute Genomics Platform"/>
            <consortium name="The Broad Institute Genome Sequencing Center for Infectious Disease"/>
            <person name="Wu L."/>
            <person name="Ma J."/>
        </authorList>
    </citation>
    <scope>NUCLEOTIDE SEQUENCE [LARGE SCALE GENOMIC DNA]</scope>
    <source>
        <strain evidence="4">CCUG 55131</strain>
    </source>
</reference>
<gene>
    <name evidence="3" type="ORF">ACFSM0_07415</name>
</gene>
<dbReference type="EMBL" id="JBHUIX010000005">
    <property type="protein sequence ID" value="MFD2173914.1"/>
    <property type="molecule type" value="Genomic_DNA"/>
</dbReference>
<comment type="caution">
    <text evidence="3">The sequence shown here is derived from an EMBL/GenBank/DDBJ whole genome shotgun (WGS) entry which is preliminary data.</text>
</comment>
<sequence>MRHDLHDLAGGVILTLIGLAVAGYAVATYDLGALRRMGPGFFPTVLGVGLAGLGAVIALSAWGRGARALTLAWKEALAVLTSIAVFAAGLERAGLVAVTFAAVLIATLAAPDRRIAWRLALALVITALSVLVFHFGLKMTAPLWPVGFGTGAQ</sequence>
<dbReference type="InterPro" id="IPR009936">
    <property type="entry name" value="DUF1468"/>
</dbReference>
<accession>A0ABW5A7H4</accession>
<keyword evidence="1" id="KW-0812">Transmembrane</keyword>
<evidence type="ECO:0000256" key="1">
    <source>
        <dbReference type="SAM" id="Phobius"/>
    </source>
</evidence>